<keyword evidence="3" id="KW-0238">DNA-binding</keyword>
<dbReference type="InterPro" id="IPR036390">
    <property type="entry name" value="WH_DNA-bd_sf"/>
</dbReference>
<sequence>MDKFECLRAFTQVVEQGGFAAAARQMNLSRSAVNKLVIHLEQDLGVKLLQRTTRCVTPTPTGLAFYDRCLQILTDLAEAETAVSQTQAEPKGLLKINAPMSFGIMHLAPLVADFAVLYPAVRVQVTLDDRPLDPFEAGYDLHIRIGERLYPSNLVVHPIYPTPLVLCAAPAYAARQGLPQTPADLREHSCLHYGYLSTGNQWRFTGAQGEETIAVTGVLCSNNGEVLRSAAIRGLGLVLLPQFLVTEALAAGTLVPLLPGYQPPQTWVQVLYPVNRHLSIKVKLFTAFLRDHLAPTPTAEP</sequence>
<dbReference type="FunFam" id="3.40.190.290:FF:000001">
    <property type="entry name" value="Transcriptional regulator, LysR family"/>
    <property type="match status" value="1"/>
</dbReference>
<accession>A0A0M2PVI3</accession>
<comment type="similarity">
    <text evidence="1">Belongs to the LysR transcriptional regulatory family.</text>
</comment>
<dbReference type="Pfam" id="PF00126">
    <property type="entry name" value="HTH_1"/>
    <property type="match status" value="1"/>
</dbReference>
<dbReference type="PANTHER" id="PTHR30537">
    <property type="entry name" value="HTH-TYPE TRANSCRIPTIONAL REGULATOR"/>
    <property type="match status" value="1"/>
</dbReference>
<dbReference type="GO" id="GO:0006351">
    <property type="term" value="P:DNA-templated transcription"/>
    <property type="evidence" value="ECO:0007669"/>
    <property type="project" value="TreeGrafter"/>
</dbReference>
<dbReference type="PANTHER" id="PTHR30537:SF5">
    <property type="entry name" value="HTH-TYPE TRANSCRIPTIONAL ACTIVATOR TTDR-RELATED"/>
    <property type="match status" value="1"/>
</dbReference>
<keyword evidence="4" id="KW-0804">Transcription</keyword>
<dbReference type="InterPro" id="IPR058163">
    <property type="entry name" value="LysR-type_TF_proteobact-type"/>
</dbReference>
<dbReference type="AlphaFoldDB" id="A0A0M2PVI3"/>
<dbReference type="PROSITE" id="PS50931">
    <property type="entry name" value="HTH_LYSR"/>
    <property type="match status" value="1"/>
</dbReference>
<dbReference type="FunFam" id="1.10.10.10:FF:000001">
    <property type="entry name" value="LysR family transcriptional regulator"/>
    <property type="match status" value="1"/>
</dbReference>
<organism evidence="6 7">
    <name type="scientific">Prochlorothrix hollandica PCC 9006 = CALU 1027</name>
    <dbReference type="NCBI Taxonomy" id="317619"/>
    <lineage>
        <taxon>Bacteria</taxon>
        <taxon>Bacillati</taxon>
        <taxon>Cyanobacteriota</taxon>
        <taxon>Cyanophyceae</taxon>
        <taxon>Prochlorotrichales</taxon>
        <taxon>Prochlorotrichaceae</taxon>
        <taxon>Prochlorothrix</taxon>
    </lineage>
</organism>
<dbReference type="Proteomes" id="UP000034681">
    <property type="component" value="Unassembled WGS sequence"/>
</dbReference>
<dbReference type="SUPFAM" id="SSF46785">
    <property type="entry name" value="Winged helix' DNA-binding domain"/>
    <property type="match status" value="1"/>
</dbReference>
<dbReference type="EMBL" id="AJTX02000006">
    <property type="protein sequence ID" value="KKI99107.1"/>
    <property type="molecule type" value="Genomic_DNA"/>
</dbReference>
<dbReference type="OrthoDB" id="9786526at2"/>
<evidence type="ECO:0000259" key="5">
    <source>
        <dbReference type="PROSITE" id="PS50931"/>
    </source>
</evidence>
<dbReference type="Gene3D" id="3.40.190.290">
    <property type="match status" value="1"/>
</dbReference>
<evidence type="ECO:0000256" key="3">
    <source>
        <dbReference type="ARBA" id="ARBA00023125"/>
    </source>
</evidence>
<dbReference type="GO" id="GO:0043565">
    <property type="term" value="F:sequence-specific DNA binding"/>
    <property type="evidence" value="ECO:0007669"/>
    <property type="project" value="TreeGrafter"/>
</dbReference>
<name>A0A0M2PVI3_PROHO</name>
<keyword evidence="2" id="KW-0805">Transcription regulation</keyword>
<evidence type="ECO:0000313" key="6">
    <source>
        <dbReference type="EMBL" id="KKI99107.1"/>
    </source>
</evidence>
<feature type="domain" description="HTH lysR-type" evidence="5">
    <location>
        <begin position="1"/>
        <end position="59"/>
    </location>
</feature>
<dbReference type="RefSeq" id="WP_017712577.1">
    <property type="nucleotide sequence ID" value="NZ_KB235937.1"/>
</dbReference>
<reference evidence="6" key="1">
    <citation type="submission" date="2012-04" db="EMBL/GenBank/DDBJ databases">
        <authorList>
            <person name="Borisov I.G."/>
            <person name="Ivanikova N.V."/>
            <person name="Pinevich A.V."/>
        </authorList>
    </citation>
    <scope>NUCLEOTIDE SEQUENCE [LARGE SCALE GENOMIC DNA]</scope>
    <source>
        <strain evidence="6">CALU 1027</strain>
    </source>
</reference>
<keyword evidence="7" id="KW-1185">Reference proteome</keyword>
<gene>
    <name evidence="6" type="ORF">PROH_15105</name>
</gene>
<evidence type="ECO:0000256" key="2">
    <source>
        <dbReference type="ARBA" id="ARBA00023015"/>
    </source>
</evidence>
<evidence type="ECO:0000313" key="7">
    <source>
        <dbReference type="Proteomes" id="UP000034681"/>
    </source>
</evidence>
<dbReference type="eggNOG" id="COG0583">
    <property type="taxonomic scope" value="Bacteria"/>
</dbReference>
<dbReference type="InterPro" id="IPR005119">
    <property type="entry name" value="LysR_subst-bd"/>
</dbReference>
<dbReference type="Pfam" id="PF03466">
    <property type="entry name" value="LysR_substrate"/>
    <property type="match status" value="1"/>
</dbReference>
<protein>
    <submittedName>
        <fullName evidence="6">LysR family transcriptional regulator</fullName>
    </submittedName>
</protein>
<dbReference type="SUPFAM" id="SSF53850">
    <property type="entry name" value="Periplasmic binding protein-like II"/>
    <property type="match status" value="1"/>
</dbReference>
<dbReference type="InterPro" id="IPR036388">
    <property type="entry name" value="WH-like_DNA-bd_sf"/>
</dbReference>
<dbReference type="CDD" id="cd08422">
    <property type="entry name" value="PBP2_CrgA_like"/>
    <property type="match status" value="1"/>
</dbReference>
<dbReference type="GO" id="GO:0003700">
    <property type="term" value="F:DNA-binding transcription factor activity"/>
    <property type="evidence" value="ECO:0007669"/>
    <property type="project" value="InterPro"/>
</dbReference>
<comment type="caution">
    <text evidence="6">The sequence shown here is derived from an EMBL/GenBank/DDBJ whole genome shotgun (WGS) entry which is preliminary data.</text>
</comment>
<evidence type="ECO:0000256" key="4">
    <source>
        <dbReference type="ARBA" id="ARBA00023163"/>
    </source>
</evidence>
<dbReference type="InterPro" id="IPR000847">
    <property type="entry name" value="LysR_HTH_N"/>
</dbReference>
<evidence type="ECO:0000256" key="1">
    <source>
        <dbReference type="ARBA" id="ARBA00009437"/>
    </source>
</evidence>
<dbReference type="STRING" id="317619.GCA_000332315_02157"/>
<dbReference type="Gene3D" id="1.10.10.10">
    <property type="entry name" value="Winged helix-like DNA-binding domain superfamily/Winged helix DNA-binding domain"/>
    <property type="match status" value="1"/>
</dbReference>
<proteinExistence type="inferred from homology"/>